<keyword evidence="7" id="KW-0675">Receptor</keyword>
<accession>A0A166RQ11</accession>
<dbReference type="InterPro" id="IPR050348">
    <property type="entry name" value="Protein-Tyr_Phosphatase"/>
</dbReference>
<feature type="compositionally biased region" description="Polar residues" evidence="3">
    <location>
        <begin position="804"/>
        <end position="813"/>
    </location>
</feature>
<dbReference type="Proteomes" id="UP000078544">
    <property type="component" value="Unassembled WGS sequence"/>
</dbReference>
<proteinExistence type="inferred from homology"/>
<evidence type="ECO:0000259" key="4">
    <source>
        <dbReference type="PROSITE" id="PS50055"/>
    </source>
</evidence>
<feature type="compositionally biased region" description="Polar residues" evidence="3">
    <location>
        <begin position="77"/>
        <end position="86"/>
    </location>
</feature>
<dbReference type="Gene3D" id="3.90.190.10">
    <property type="entry name" value="Protein tyrosine phosphatase superfamily"/>
    <property type="match status" value="1"/>
</dbReference>
<dbReference type="EC" id="3.1.3.48" evidence="2"/>
<dbReference type="InterPro" id="IPR001763">
    <property type="entry name" value="Rhodanese-like_dom"/>
</dbReference>
<evidence type="ECO:0000256" key="2">
    <source>
        <dbReference type="ARBA" id="ARBA00013064"/>
    </source>
</evidence>
<feature type="domain" description="Rhodanese" evidence="6">
    <location>
        <begin position="244"/>
        <end position="360"/>
    </location>
</feature>
<dbReference type="InterPro" id="IPR000387">
    <property type="entry name" value="Tyr_Pase_dom"/>
</dbReference>
<feature type="region of interest" description="Disordered" evidence="3">
    <location>
        <begin position="792"/>
        <end position="813"/>
    </location>
</feature>
<feature type="compositionally biased region" description="Polar residues" evidence="3">
    <location>
        <begin position="34"/>
        <end position="47"/>
    </location>
</feature>
<dbReference type="InterPro" id="IPR036873">
    <property type="entry name" value="Rhodanese-like_dom_sf"/>
</dbReference>
<dbReference type="AlphaFoldDB" id="A0A166RQ11"/>
<dbReference type="PROSITE" id="PS50206">
    <property type="entry name" value="RHODANESE_3"/>
    <property type="match status" value="1"/>
</dbReference>
<dbReference type="GO" id="GO:0004725">
    <property type="term" value="F:protein tyrosine phosphatase activity"/>
    <property type="evidence" value="ECO:0007669"/>
    <property type="project" value="UniProtKB-EC"/>
</dbReference>
<dbReference type="InterPro" id="IPR003595">
    <property type="entry name" value="Tyr_Pase_cat"/>
</dbReference>
<name>A0A166RQ11_9HYPO</name>
<comment type="similarity">
    <text evidence="1">Belongs to the protein-tyrosine phosphatase family. Non-receptor class subfamily.</text>
</comment>
<evidence type="ECO:0000313" key="7">
    <source>
        <dbReference type="EMBL" id="OAA33225.1"/>
    </source>
</evidence>
<dbReference type="PANTHER" id="PTHR19134:SF561">
    <property type="entry name" value="PROTEIN TYROSINE PHOSPHATASE 36E, ISOFORM A"/>
    <property type="match status" value="1"/>
</dbReference>
<protein>
    <recommendedName>
        <fullName evidence="2">protein-tyrosine-phosphatase</fullName>
        <ecNumber evidence="2">3.1.3.48</ecNumber>
    </recommendedName>
</protein>
<dbReference type="STRING" id="1081109.A0A166RQ11"/>
<dbReference type="PROSITE" id="PS00383">
    <property type="entry name" value="TYR_PHOSPHATASE_1"/>
    <property type="match status" value="1"/>
</dbReference>
<gene>
    <name evidence="7" type="ORF">AAL_00690</name>
</gene>
<feature type="region of interest" description="Disordered" evidence="3">
    <location>
        <begin position="69"/>
        <end position="210"/>
    </location>
</feature>
<dbReference type="InterPro" id="IPR016130">
    <property type="entry name" value="Tyr_Pase_AS"/>
</dbReference>
<sequence>MLSPTLSNDNGRVPSPNYFGLVIESGGDPRDSSGPANQNWSPSSSVKSFAAALPKQISLDSNSEFEAFRKAADSNRGKSFSLTAGNSMPPPTSQPSLTRPRPSRWHTFASDSGSESSLRRFPSSFELRPTNKNDKEADNLHDSAYVSSDSKRNSEASLRRDSSITGMPPIESPDKMETTQAQALPPKKDFSHTSRFSLSLPRPDLASPRPQNISQAATLPARIEPDLPAMISGARLREIIDTVGLKKILVLDVRSAQSFAHSRIKGALNLCIPTTLLKRATFNIQKLQQTFQGNAESQQFSQWQDMEWIIVYDTHASDKRDSVTAQNMIKKFTNEGYSGKTGILFGGFSMISTSFPDLVDGRSTVQSSPQQNSNHLGSLAPVIGGVNLPTQKNDHNPFFSNIRQNMDLADGVGQFDITRPRDLQSPLLPTWLRDAAAESDHGKKVSNKFLDIELEEQSRMRTAYAAFNPNHPSHSKFQLSGVEKGTKNRYKDILPFDHARVRLQETSEGSCDYVNASYLSAARSNKRYIASQGPLPTTFQDFWSVVWEQDVRVIVMLTAESEGGQLKCHSYWKGKEFGPIKLKALSEKKASLDIDKHRTESDSNAWTPVAHELGRRRANTTTSFQAAGGKAAPGTETSDAPYVTIRKFALSHAAHPFAPIREITHLHFSAWPDFGTPAQPSHLLALVELANIMQRASIPVQTSSIVGSKVPTTDNVPMTWYDEPEHDARSRPMLVHCSAGCGRTGAFCTVDSVIDMLKRQRQAKLASSRARDSDGDVVMGMTDELVSPTTLGSSSKGFFDQGPTDKTSQPWRDSNVDTSWLENDSVDLIQSTVQDFREQRLSTVQTLRQYVLCYETILEWYNRMQERASNNIPGRVRSGSLQQVRK</sequence>
<dbReference type="PROSITE" id="PS50056">
    <property type="entry name" value="TYR_PHOSPHATASE_2"/>
    <property type="match status" value="1"/>
</dbReference>
<feature type="domain" description="Tyrosine-protein phosphatase" evidence="4">
    <location>
        <begin position="487"/>
        <end position="860"/>
    </location>
</feature>
<evidence type="ECO:0000313" key="8">
    <source>
        <dbReference type="Proteomes" id="UP000078544"/>
    </source>
</evidence>
<evidence type="ECO:0000259" key="6">
    <source>
        <dbReference type="PROSITE" id="PS50206"/>
    </source>
</evidence>
<dbReference type="EMBL" id="AZGY01000001">
    <property type="protein sequence ID" value="OAA33225.1"/>
    <property type="molecule type" value="Genomic_DNA"/>
</dbReference>
<dbReference type="CDD" id="cd01446">
    <property type="entry name" value="DSP_MapKP"/>
    <property type="match status" value="1"/>
</dbReference>
<dbReference type="PRINTS" id="PR00700">
    <property type="entry name" value="PRTYPHPHTASE"/>
</dbReference>
<dbReference type="Gene3D" id="3.40.250.10">
    <property type="entry name" value="Rhodanese-like domain"/>
    <property type="match status" value="1"/>
</dbReference>
<dbReference type="Pfam" id="PF00102">
    <property type="entry name" value="Y_phosphatase"/>
    <property type="match status" value="1"/>
</dbReference>
<feature type="region of interest" description="Disordered" evidence="3">
    <location>
        <begin position="1"/>
        <end position="47"/>
    </location>
</feature>
<dbReference type="SMART" id="SM00194">
    <property type="entry name" value="PTPc"/>
    <property type="match status" value="1"/>
</dbReference>
<feature type="domain" description="Tyrosine specific protein phosphatases" evidence="5">
    <location>
        <begin position="725"/>
        <end position="785"/>
    </location>
</feature>
<dbReference type="InterPro" id="IPR029021">
    <property type="entry name" value="Prot-tyrosine_phosphatase-like"/>
</dbReference>
<keyword evidence="8" id="KW-1185">Reference proteome</keyword>
<evidence type="ECO:0000259" key="5">
    <source>
        <dbReference type="PROSITE" id="PS50056"/>
    </source>
</evidence>
<dbReference type="PROSITE" id="PS50055">
    <property type="entry name" value="TYR_PHOSPHATASE_PTP"/>
    <property type="match status" value="1"/>
</dbReference>
<dbReference type="OrthoDB" id="6058203at2759"/>
<feature type="compositionally biased region" description="Basic and acidic residues" evidence="3">
    <location>
        <begin position="149"/>
        <end position="162"/>
    </location>
</feature>
<feature type="compositionally biased region" description="Polar residues" evidence="3">
    <location>
        <begin position="1"/>
        <end position="10"/>
    </location>
</feature>
<dbReference type="SMART" id="SM00404">
    <property type="entry name" value="PTPc_motif"/>
    <property type="match status" value="1"/>
</dbReference>
<evidence type="ECO:0000256" key="1">
    <source>
        <dbReference type="ARBA" id="ARBA00009649"/>
    </source>
</evidence>
<dbReference type="Pfam" id="PF00581">
    <property type="entry name" value="Rhodanese"/>
    <property type="match status" value="1"/>
</dbReference>
<feature type="compositionally biased region" description="Basic and acidic residues" evidence="3">
    <location>
        <begin position="129"/>
        <end position="141"/>
    </location>
</feature>
<organism evidence="7 8">
    <name type="scientific">Moelleriella libera RCEF 2490</name>
    <dbReference type="NCBI Taxonomy" id="1081109"/>
    <lineage>
        <taxon>Eukaryota</taxon>
        <taxon>Fungi</taxon>
        <taxon>Dikarya</taxon>
        <taxon>Ascomycota</taxon>
        <taxon>Pezizomycotina</taxon>
        <taxon>Sordariomycetes</taxon>
        <taxon>Hypocreomycetidae</taxon>
        <taxon>Hypocreales</taxon>
        <taxon>Clavicipitaceae</taxon>
        <taxon>Moelleriella</taxon>
    </lineage>
</organism>
<dbReference type="SUPFAM" id="SSF52821">
    <property type="entry name" value="Rhodanese/Cell cycle control phosphatase"/>
    <property type="match status" value="1"/>
</dbReference>
<dbReference type="SUPFAM" id="SSF52799">
    <property type="entry name" value="(Phosphotyrosine protein) phosphatases II"/>
    <property type="match status" value="1"/>
</dbReference>
<dbReference type="CDD" id="cd18533">
    <property type="entry name" value="PTP_fungal"/>
    <property type="match status" value="1"/>
</dbReference>
<comment type="caution">
    <text evidence="7">The sequence shown here is derived from an EMBL/GenBank/DDBJ whole genome shotgun (WGS) entry which is preliminary data.</text>
</comment>
<dbReference type="InterPro" id="IPR000242">
    <property type="entry name" value="PTP_cat"/>
</dbReference>
<reference evidence="7 8" key="1">
    <citation type="journal article" date="2016" name="Genome Biol. Evol.">
        <title>Divergent and convergent evolution of fungal pathogenicity.</title>
        <authorList>
            <person name="Shang Y."/>
            <person name="Xiao G."/>
            <person name="Zheng P."/>
            <person name="Cen K."/>
            <person name="Zhan S."/>
            <person name="Wang C."/>
        </authorList>
    </citation>
    <scope>NUCLEOTIDE SEQUENCE [LARGE SCALE GENOMIC DNA]</scope>
    <source>
        <strain evidence="7 8">RCEF 2490</strain>
    </source>
</reference>
<evidence type="ECO:0000256" key="3">
    <source>
        <dbReference type="SAM" id="MobiDB-lite"/>
    </source>
</evidence>
<dbReference type="PANTHER" id="PTHR19134">
    <property type="entry name" value="RECEPTOR-TYPE TYROSINE-PROTEIN PHOSPHATASE"/>
    <property type="match status" value="1"/>
</dbReference>